<dbReference type="PANTHER" id="PTHR43648:SF1">
    <property type="entry name" value="ELECTRON TRANSFER FLAVOPROTEIN BETA SUBUNIT LYSINE METHYLTRANSFERASE"/>
    <property type="match status" value="1"/>
</dbReference>
<proteinExistence type="inferred from homology"/>
<evidence type="ECO:0000256" key="8">
    <source>
        <dbReference type="ARBA" id="ARBA00042266"/>
    </source>
</evidence>
<evidence type="ECO:0000256" key="1">
    <source>
        <dbReference type="ARBA" id="ARBA00009741"/>
    </source>
</evidence>
<dbReference type="Gene3D" id="3.40.50.150">
    <property type="entry name" value="Vaccinia Virus protein VP39"/>
    <property type="match status" value="1"/>
</dbReference>
<keyword evidence="3" id="KW-0489">Methyltransferase</keyword>
<dbReference type="GO" id="GO:0016279">
    <property type="term" value="F:protein-lysine N-methyltransferase activity"/>
    <property type="evidence" value="ECO:0007669"/>
    <property type="project" value="TreeGrafter"/>
</dbReference>
<accession>A0A9W6BHV3</accession>
<dbReference type="AlphaFoldDB" id="A0A9W6BHV3"/>
<evidence type="ECO:0000256" key="3">
    <source>
        <dbReference type="ARBA" id="ARBA00022603"/>
    </source>
</evidence>
<comment type="caution">
    <text evidence="10">The sequence shown here is derived from an EMBL/GenBank/DDBJ whole genome shotgun (WGS) entry which is preliminary data.</text>
</comment>
<dbReference type="PANTHER" id="PTHR43648">
    <property type="entry name" value="ELECTRON TRANSFER FLAVOPROTEIN BETA SUBUNIT LYSINE METHYLTRANSFERASE"/>
    <property type="match status" value="1"/>
</dbReference>
<dbReference type="OrthoDB" id="419617at2759"/>
<feature type="region of interest" description="Disordered" evidence="9">
    <location>
        <begin position="375"/>
        <end position="413"/>
    </location>
</feature>
<dbReference type="InterPro" id="IPR050078">
    <property type="entry name" value="Ribosomal_L11_MeTrfase_PrmA"/>
</dbReference>
<gene>
    <name evidence="10" type="primary">PLEST003910</name>
    <name evidence="10" type="ORF">PLESTB_000579800</name>
</gene>
<keyword evidence="11" id="KW-1185">Reference proteome</keyword>
<evidence type="ECO:0000256" key="2">
    <source>
        <dbReference type="ARBA" id="ARBA00022490"/>
    </source>
</evidence>
<feature type="compositionally biased region" description="Gly residues" evidence="9">
    <location>
        <begin position="395"/>
        <end position="413"/>
    </location>
</feature>
<comment type="similarity">
    <text evidence="6">Belongs to the methyltransferase superfamily. ETFBKMT family.</text>
</comment>
<dbReference type="Proteomes" id="UP001165080">
    <property type="component" value="Unassembled WGS sequence"/>
</dbReference>
<evidence type="ECO:0000256" key="7">
    <source>
        <dbReference type="ARBA" id="ARBA00041867"/>
    </source>
</evidence>
<dbReference type="EMBL" id="BRXU01000005">
    <property type="protein sequence ID" value="GLC52073.1"/>
    <property type="molecule type" value="Genomic_DNA"/>
</dbReference>
<reference evidence="10 11" key="1">
    <citation type="journal article" date="2023" name="Commun. Biol.">
        <title>Reorganization of the ancestral sex-determining regions during the evolution of trioecy in Pleodorina starrii.</title>
        <authorList>
            <person name="Takahashi K."/>
            <person name="Suzuki S."/>
            <person name="Kawai-Toyooka H."/>
            <person name="Yamamoto K."/>
            <person name="Hamaji T."/>
            <person name="Ootsuki R."/>
            <person name="Yamaguchi H."/>
            <person name="Kawachi M."/>
            <person name="Higashiyama T."/>
            <person name="Nozaki H."/>
        </authorList>
    </citation>
    <scope>NUCLEOTIDE SEQUENCE [LARGE SCALE GENOMIC DNA]</scope>
    <source>
        <strain evidence="10 11">NIES-4479</strain>
    </source>
</reference>
<dbReference type="GO" id="GO:0032259">
    <property type="term" value="P:methylation"/>
    <property type="evidence" value="ECO:0007669"/>
    <property type="project" value="UniProtKB-KW"/>
</dbReference>
<organism evidence="10 11">
    <name type="scientific">Pleodorina starrii</name>
    <dbReference type="NCBI Taxonomy" id="330485"/>
    <lineage>
        <taxon>Eukaryota</taxon>
        <taxon>Viridiplantae</taxon>
        <taxon>Chlorophyta</taxon>
        <taxon>core chlorophytes</taxon>
        <taxon>Chlorophyceae</taxon>
        <taxon>CS clade</taxon>
        <taxon>Chlamydomonadales</taxon>
        <taxon>Volvocaceae</taxon>
        <taxon>Pleodorina</taxon>
    </lineage>
</organism>
<evidence type="ECO:0000256" key="6">
    <source>
        <dbReference type="ARBA" id="ARBA00037932"/>
    </source>
</evidence>
<keyword evidence="4" id="KW-0808">Transferase</keyword>
<evidence type="ECO:0000256" key="5">
    <source>
        <dbReference type="ARBA" id="ARBA00022691"/>
    </source>
</evidence>
<dbReference type="CDD" id="cd02440">
    <property type="entry name" value="AdoMet_MTases"/>
    <property type="match status" value="1"/>
</dbReference>
<dbReference type="InterPro" id="IPR029063">
    <property type="entry name" value="SAM-dependent_MTases_sf"/>
</dbReference>
<name>A0A9W6BHV3_9CHLO</name>
<evidence type="ECO:0000313" key="10">
    <source>
        <dbReference type="EMBL" id="GLC52073.1"/>
    </source>
</evidence>
<comment type="similarity">
    <text evidence="1">Belongs to the methyltransferase superfamily. PrmA family.</text>
</comment>
<sequence>MRIAGRLATRITSIWATATNTFPTAARNRWLNLTGIYNLHPVASFGIMNTHCRQTARTTVAHNRLGPELIAARSPAQCRRKAGLQQGRINRRELNFWPSIIFKASEQLPATVARSYSSSSSASPPPAEIEATCLRCIVSAISGDLAEELGDVLLAMGAQSVVVQEHRPPGAPEQEIFDDGEARLWDCCDLVVHFPLEADVEGTLAVALDALDLSAEEGLPGGFRVEAVANEAWVEQIKASYVPLRIAEDLWVIPEWSEPEDPAATNIVLQPGVAFGTGEHPTTRLCLRELRAMGARGELTGAAVCDYGTGSGVLALAALKYGAARAVGTDIDSLAVKAAQRNGALNGFHPPTFTAVQCGGGIDEPEPLTAARVEAAEAGAEAEGAAGPGSATSDDGGGGGGGGSPAGGGGGGGGGVPQFDLVVANILRGPLVELQPRLAGYVRPGGRLMLSGILYEQTAEIQQAYGRDFEGFTVATDQQWALLQATKRRGKE</sequence>
<keyword evidence="2" id="KW-0963">Cytoplasm</keyword>
<dbReference type="Pfam" id="PF06325">
    <property type="entry name" value="PrmA"/>
    <property type="match status" value="2"/>
</dbReference>
<dbReference type="HAMAP" id="MF_00735">
    <property type="entry name" value="Methyltr_PrmA"/>
    <property type="match status" value="1"/>
</dbReference>
<keyword evidence="5" id="KW-0949">S-adenosyl-L-methionine</keyword>
<feature type="compositionally biased region" description="Low complexity" evidence="9">
    <location>
        <begin position="375"/>
        <end position="394"/>
    </location>
</feature>
<evidence type="ECO:0000256" key="9">
    <source>
        <dbReference type="SAM" id="MobiDB-lite"/>
    </source>
</evidence>
<dbReference type="InterPro" id="IPR004498">
    <property type="entry name" value="Ribosomal_PrmA_MeTrfase"/>
</dbReference>
<evidence type="ECO:0000256" key="4">
    <source>
        <dbReference type="ARBA" id="ARBA00022679"/>
    </source>
</evidence>
<dbReference type="SUPFAM" id="SSF53335">
    <property type="entry name" value="S-adenosyl-L-methionine-dependent methyltransferases"/>
    <property type="match status" value="1"/>
</dbReference>
<protein>
    <recommendedName>
        <fullName evidence="8">ETFB lysine methyltransferase</fullName>
    </recommendedName>
    <alternativeName>
        <fullName evidence="7">Protein N-lysine methyltransferase METTL20</fullName>
    </alternativeName>
</protein>
<evidence type="ECO:0000313" key="11">
    <source>
        <dbReference type="Proteomes" id="UP001165080"/>
    </source>
</evidence>